<name>A0A6N0HWP3_9GAMM</name>
<evidence type="ECO:0000313" key="2">
    <source>
        <dbReference type="EMBL" id="QKQ26825.1"/>
    </source>
</evidence>
<proteinExistence type="predicted"/>
<dbReference type="EMBL" id="CP054491">
    <property type="protein sequence ID" value="QKQ26825.1"/>
    <property type="molecule type" value="Genomic_DNA"/>
</dbReference>
<sequence length="130" mass="14538">MEELLLLRHGKSDWRVSSSDFNRPLKKRGRRGATRIGQWLRDHDLIPDLIIASPAVRADATARRCAAAMGLKTSVVVNDGRLYLADLNTLLDRGVAIFAKVCFGHQAQANSKTSRDRLCLRRPDRPAYVA</sequence>
<dbReference type="Proteomes" id="UP000509658">
    <property type="component" value="Chromosome"/>
</dbReference>
<evidence type="ECO:0000313" key="3">
    <source>
        <dbReference type="Proteomes" id="UP000509658"/>
    </source>
</evidence>
<dbReference type="PANTHER" id="PTHR47623:SF1">
    <property type="entry name" value="OS09G0287300 PROTEIN"/>
    <property type="match status" value="1"/>
</dbReference>
<dbReference type="SUPFAM" id="SSF53254">
    <property type="entry name" value="Phosphoglycerate mutase-like"/>
    <property type="match status" value="1"/>
</dbReference>
<protein>
    <submittedName>
        <fullName evidence="2">Histidine phosphatase family protein</fullName>
    </submittedName>
</protein>
<dbReference type="PANTHER" id="PTHR47623">
    <property type="entry name" value="OS09G0287300 PROTEIN"/>
    <property type="match status" value="1"/>
</dbReference>
<dbReference type="Gene3D" id="3.40.50.1240">
    <property type="entry name" value="Phosphoglycerate mutase-like"/>
    <property type="match status" value="1"/>
</dbReference>
<reference evidence="2 3" key="1">
    <citation type="submission" date="2020-05" db="EMBL/GenBank/DDBJ databases">
        <title>Horizontal transmission and recombination maintain forever young bacterial symbiont genomes.</title>
        <authorList>
            <person name="Russell S.L."/>
            <person name="Pepper-Tunick E."/>
            <person name="Svedberg J."/>
            <person name="Byrne A."/>
            <person name="Ruelas Castillo J."/>
            <person name="Vollmers C."/>
            <person name="Beinart R.A."/>
            <person name="Corbett-Detig R."/>
        </authorList>
    </citation>
    <scope>NUCLEOTIDE SEQUENCE [LARGE SCALE GENOMIC DNA]</scope>
    <source>
        <strain evidence="2">Santa_Monica_outfall</strain>
    </source>
</reference>
<dbReference type="Pfam" id="PF00300">
    <property type="entry name" value="His_Phos_1"/>
    <property type="match status" value="1"/>
</dbReference>
<dbReference type="RefSeq" id="WP_174673211.1">
    <property type="nucleotide sequence ID" value="NZ_CP054491.1"/>
</dbReference>
<gene>
    <name evidence="2" type="ORF">HUE57_11430</name>
</gene>
<dbReference type="AlphaFoldDB" id="A0A6N0HWP3"/>
<dbReference type="KEGG" id="rev:HUE57_11430"/>
<organism evidence="2 3">
    <name type="scientific">Candidatus Reidiella endopervernicosa</name>
    <dbReference type="NCBI Taxonomy" id="2738883"/>
    <lineage>
        <taxon>Bacteria</taxon>
        <taxon>Pseudomonadati</taxon>
        <taxon>Pseudomonadota</taxon>
        <taxon>Gammaproteobacteria</taxon>
        <taxon>Candidatus Reidiella</taxon>
    </lineage>
</organism>
<keyword evidence="3" id="KW-1185">Reference proteome</keyword>
<dbReference type="InterPro" id="IPR013078">
    <property type="entry name" value="His_Pase_superF_clade-1"/>
</dbReference>
<dbReference type="InterPro" id="IPR029033">
    <property type="entry name" value="His_PPase_superfam"/>
</dbReference>
<dbReference type="CDD" id="cd07040">
    <property type="entry name" value="HP"/>
    <property type="match status" value="1"/>
</dbReference>
<evidence type="ECO:0000256" key="1">
    <source>
        <dbReference type="PIRSR" id="PIRSR613078-2"/>
    </source>
</evidence>
<accession>A0A6N0HWP3</accession>
<feature type="binding site" evidence="1">
    <location>
        <position position="57"/>
    </location>
    <ligand>
        <name>substrate</name>
    </ligand>
</feature>